<keyword evidence="1" id="KW-0479">Metal-binding</keyword>
<proteinExistence type="predicted"/>
<dbReference type="GO" id="GO:0008270">
    <property type="term" value="F:zinc ion binding"/>
    <property type="evidence" value="ECO:0007669"/>
    <property type="project" value="UniProtKB-KW"/>
</dbReference>
<gene>
    <name evidence="3" type="ORF">R1flu_018138</name>
</gene>
<dbReference type="Proteomes" id="UP001605036">
    <property type="component" value="Unassembled WGS sequence"/>
</dbReference>
<dbReference type="InterPro" id="IPR013083">
    <property type="entry name" value="Znf_RING/FYVE/PHD"/>
</dbReference>
<protein>
    <recommendedName>
        <fullName evidence="2">RING-type domain-containing protein</fullName>
    </recommendedName>
</protein>
<evidence type="ECO:0000313" key="4">
    <source>
        <dbReference type="Proteomes" id="UP001605036"/>
    </source>
</evidence>
<dbReference type="Gene3D" id="3.30.40.10">
    <property type="entry name" value="Zinc/RING finger domain, C3HC4 (zinc finger)"/>
    <property type="match status" value="1"/>
</dbReference>
<reference evidence="3 4" key="1">
    <citation type="submission" date="2024-09" db="EMBL/GenBank/DDBJ databases">
        <title>Chromosome-scale assembly of Riccia fluitans.</title>
        <authorList>
            <person name="Paukszto L."/>
            <person name="Sawicki J."/>
            <person name="Karawczyk K."/>
            <person name="Piernik-Szablinska J."/>
            <person name="Szczecinska M."/>
            <person name="Mazdziarz M."/>
        </authorList>
    </citation>
    <scope>NUCLEOTIDE SEQUENCE [LARGE SCALE GENOMIC DNA]</scope>
    <source>
        <strain evidence="3">Rf_01</strain>
        <tissue evidence="3">Aerial parts of the thallus</tissue>
    </source>
</reference>
<sequence length="279" mass="32008">MWLPVFNSYTDPRTSTILNSRSTPHLTRRKMRRMGIVKSKLKKVFTFDFKGIASCSGSCSSTSTSMITGEEFDNKENRPPVEIELPFQENDFEVSSPDMEDDDDLESELPPEDVARLRELLEEEMVRFRVEFQRLGEGFSFLLTEGFKQMLDAILAEYETKFGAILNEGIKAQIRCMFLEDELRKTKESLFHCARKLEAEKGNVMELTNLVDFVKTSLVQVLEKQTCCMCKVNLRNTVILPCMHFLYCSECLHNHQKRSSECPTCQTPIGAAVNLNLKV</sequence>
<dbReference type="InterPro" id="IPR001841">
    <property type="entry name" value="Znf_RING"/>
</dbReference>
<keyword evidence="1" id="KW-0862">Zinc</keyword>
<evidence type="ECO:0000259" key="2">
    <source>
        <dbReference type="PROSITE" id="PS50089"/>
    </source>
</evidence>
<dbReference type="PROSITE" id="PS50089">
    <property type="entry name" value="ZF_RING_2"/>
    <property type="match status" value="1"/>
</dbReference>
<feature type="domain" description="RING-type" evidence="2">
    <location>
        <begin position="227"/>
        <end position="266"/>
    </location>
</feature>
<comment type="caution">
    <text evidence="3">The sequence shown here is derived from an EMBL/GenBank/DDBJ whole genome shotgun (WGS) entry which is preliminary data.</text>
</comment>
<organism evidence="3 4">
    <name type="scientific">Riccia fluitans</name>
    <dbReference type="NCBI Taxonomy" id="41844"/>
    <lineage>
        <taxon>Eukaryota</taxon>
        <taxon>Viridiplantae</taxon>
        <taxon>Streptophyta</taxon>
        <taxon>Embryophyta</taxon>
        <taxon>Marchantiophyta</taxon>
        <taxon>Marchantiopsida</taxon>
        <taxon>Marchantiidae</taxon>
        <taxon>Marchantiales</taxon>
        <taxon>Ricciaceae</taxon>
        <taxon>Riccia</taxon>
    </lineage>
</organism>
<accession>A0ABD1ZEZ3</accession>
<keyword evidence="4" id="KW-1185">Reference proteome</keyword>
<dbReference type="Pfam" id="PF13920">
    <property type="entry name" value="zf-C3HC4_3"/>
    <property type="match status" value="1"/>
</dbReference>
<dbReference type="EMBL" id="JBHFFA010000001">
    <property type="protein sequence ID" value="KAL2650010.1"/>
    <property type="molecule type" value="Genomic_DNA"/>
</dbReference>
<keyword evidence="1" id="KW-0863">Zinc-finger</keyword>
<evidence type="ECO:0000256" key="1">
    <source>
        <dbReference type="PROSITE-ProRule" id="PRU00175"/>
    </source>
</evidence>
<dbReference type="AlphaFoldDB" id="A0ABD1ZEZ3"/>
<evidence type="ECO:0000313" key="3">
    <source>
        <dbReference type="EMBL" id="KAL2650010.1"/>
    </source>
</evidence>
<dbReference type="SUPFAM" id="SSF57850">
    <property type="entry name" value="RING/U-box"/>
    <property type="match status" value="1"/>
</dbReference>
<name>A0ABD1ZEZ3_9MARC</name>